<comment type="subcellular location">
    <subcellularLocation>
        <location evidence="6">Cytoplasm</location>
    </subcellularLocation>
</comment>
<dbReference type="Gene3D" id="2.70.180.20">
    <property type="match status" value="1"/>
</dbReference>
<gene>
    <name evidence="6 9" type="primary">nucS</name>
    <name evidence="9" type="ORF">SK069_10120</name>
</gene>
<evidence type="ECO:0000256" key="5">
    <source>
        <dbReference type="ARBA" id="ARBA00023125"/>
    </source>
</evidence>
<keyword evidence="10" id="KW-1185">Reference proteome</keyword>
<comment type="function">
    <text evidence="6">Cleaves both 3' and 5' ssDNA extremities of branched DNA structures.</text>
</comment>
<keyword evidence="1 6" id="KW-0963">Cytoplasm</keyword>
<dbReference type="Pfam" id="PF21003">
    <property type="entry name" value="NucS_N"/>
    <property type="match status" value="1"/>
</dbReference>
<keyword evidence="2 6" id="KW-0540">Nuclease</keyword>
<evidence type="ECO:0000313" key="9">
    <source>
        <dbReference type="EMBL" id="MDX8151948.1"/>
    </source>
</evidence>
<dbReference type="InterPro" id="IPR011856">
    <property type="entry name" value="tRNA_endonuc-like_dom_sf"/>
</dbReference>
<comment type="caution">
    <text evidence="9">The sequence shown here is derived from an EMBL/GenBank/DDBJ whole genome shotgun (WGS) entry which is preliminary data.</text>
</comment>
<dbReference type="InterPro" id="IPR002793">
    <property type="entry name" value="Endonuclease_NucS"/>
</dbReference>
<reference evidence="9 10" key="1">
    <citation type="submission" date="2023-11" db="EMBL/GenBank/DDBJ databases">
        <authorList>
            <person name="Xu M."/>
            <person name="Jiang T."/>
        </authorList>
    </citation>
    <scope>NUCLEOTIDE SEQUENCE [LARGE SCALE GENOMIC DNA]</scope>
    <source>
        <strain evidence="9 10">SD</strain>
    </source>
</reference>
<dbReference type="NCBIfam" id="NF002876">
    <property type="entry name" value="PRK03298.1"/>
    <property type="match status" value="1"/>
</dbReference>
<dbReference type="InterPro" id="IPR048301">
    <property type="entry name" value="NucS_C"/>
</dbReference>
<evidence type="ECO:0000256" key="3">
    <source>
        <dbReference type="ARBA" id="ARBA00022759"/>
    </source>
</evidence>
<dbReference type="RefSeq" id="WP_319954103.1">
    <property type="nucleotide sequence ID" value="NZ_JAXAVX010000004.1"/>
</dbReference>
<dbReference type="CDD" id="cd22341">
    <property type="entry name" value="NucS-like"/>
    <property type="match status" value="1"/>
</dbReference>
<name>A0ABU4VJG2_9ACTN</name>
<comment type="similarity">
    <text evidence="6">Belongs to the NucS endonuclease family.</text>
</comment>
<evidence type="ECO:0000256" key="1">
    <source>
        <dbReference type="ARBA" id="ARBA00022490"/>
    </source>
</evidence>
<dbReference type="Proteomes" id="UP001277761">
    <property type="component" value="Unassembled WGS sequence"/>
</dbReference>
<evidence type="ECO:0000256" key="2">
    <source>
        <dbReference type="ARBA" id="ARBA00022722"/>
    </source>
</evidence>
<dbReference type="Gene3D" id="3.40.1350.10">
    <property type="match status" value="1"/>
</dbReference>
<feature type="domain" description="Endonuclease NucS N-terminal PH-like" evidence="8">
    <location>
        <begin position="2"/>
        <end position="59"/>
    </location>
</feature>
<dbReference type="GO" id="GO:0004519">
    <property type="term" value="F:endonuclease activity"/>
    <property type="evidence" value="ECO:0007669"/>
    <property type="project" value="UniProtKB-KW"/>
</dbReference>
<protein>
    <recommendedName>
        <fullName evidence="6">Endonuclease NucS</fullName>
        <ecNumber evidence="6">3.1.-.-</ecNumber>
    </recommendedName>
</protein>
<keyword evidence="3 6" id="KW-0255">Endonuclease</keyword>
<evidence type="ECO:0000259" key="7">
    <source>
        <dbReference type="Pfam" id="PF01939"/>
    </source>
</evidence>
<evidence type="ECO:0000256" key="6">
    <source>
        <dbReference type="HAMAP-Rule" id="MF_00722"/>
    </source>
</evidence>
<evidence type="ECO:0000259" key="8">
    <source>
        <dbReference type="Pfam" id="PF21003"/>
    </source>
</evidence>
<organism evidence="9 10">
    <name type="scientific">Patulibacter brassicae</name>
    <dbReference type="NCBI Taxonomy" id="1705717"/>
    <lineage>
        <taxon>Bacteria</taxon>
        <taxon>Bacillati</taxon>
        <taxon>Actinomycetota</taxon>
        <taxon>Thermoleophilia</taxon>
        <taxon>Solirubrobacterales</taxon>
        <taxon>Patulibacteraceae</taxon>
        <taxon>Patulibacter</taxon>
    </lineage>
</organism>
<dbReference type="Pfam" id="PF01939">
    <property type="entry name" value="NucS_C"/>
    <property type="match status" value="1"/>
</dbReference>
<dbReference type="InterPro" id="IPR048302">
    <property type="entry name" value="NucS_N"/>
</dbReference>
<evidence type="ECO:0000313" key="10">
    <source>
        <dbReference type="Proteomes" id="UP001277761"/>
    </source>
</evidence>
<keyword evidence="4 6" id="KW-0378">Hydrolase</keyword>
<evidence type="ECO:0000256" key="4">
    <source>
        <dbReference type="ARBA" id="ARBA00022801"/>
    </source>
</evidence>
<dbReference type="PANTHER" id="PTHR38814:SF1">
    <property type="entry name" value="ENDONUCLEASE NUCS"/>
    <property type="match status" value="1"/>
</dbReference>
<sequence>MRLIVARCEVRYSGRLEALLPEALRLLMIKSDGSVMVHADTGGFKPQNWMTPPTVIELERGGTPVDEAPTGFVGSLAGRDAAALAEDGDGPPAAAATVGTGDAGAPLTKIVVRKRAGATEDRLDIVISEVVSDVFHDMGEAAALEKSGVERELQELLADAPEHCGEGFRLVRREWPTDIGPVDLMCRDAADGWIAVEIKRVGTIDAVEQLTRYLERLREEPGMAQVRGVLAAQSVKPQARTLAEARGLGWVEVDLAVLRGERLPALTLFD</sequence>
<dbReference type="EC" id="3.1.-.-" evidence="6"/>
<keyword evidence="5 6" id="KW-0238">DNA-binding</keyword>
<dbReference type="EMBL" id="JAXAVX010000004">
    <property type="protein sequence ID" value="MDX8151948.1"/>
    <property type="molecule type" value="Genomic_DNA"/>
</dbReference>
<dbReference type="HAMAP" id="MF_00722">
    <property type="entry name" value="NucS"/>
    <property type="match status" value="1"/>
</dbReference>
<feature type="domain" description="Endonuclease NucS C-terminal" evidence="7">
    <location>
        <begin position="149"/>
        <end position="254"/>
    </location>
</feature>
<dbReference type="InterPro" id="IPR049173">
    <property type="entry name" value="NucS_N_sf"/>
</dbReference>
<proteinExistence type="inferred from homology"/>
<dbReference type="PANTHER" id="PTHR38814">
    <property type="entry name" value="ENDONUCLEASE NUCS"/>
    <property type="match status" value="1"/>
</dbReference>
<accession>A0ABU4VJG2</accession>